<keyword evidence="3" id="KW-1185">Reference proteome</keyword>
<name>A0ABT3IRL4_9BACT</name>
<accession>A0ABT3IRL4</accession>
<comment type="caution">
    <text evidence="2">The sequence shown here is derived from an EMBL/GenBank/DDBJ whole genome shotgun (WGS) entry which is preliminary data.</text>
</comment>
<dbReference type="RefSeq" id="WP_264733437.1">
    <property type="nucleotide sequence ID" value="NZ_JAPDNR010000001.1"/>
</dbReference>
<organism evidence="2 3">
    <name type="scientific">Chitinophaga nivalis</name>
    <dbReference type="NCBI Taxonomy" id="2991709"/>
    <lineage>
        <taxon>Bacteria</taxon>
        <taxon>Pseudomonadati</taxon>
        <taxon>Bacteroidota</taxon>
        <taxon>Chitinophagia</taxon>
        <taxon>Chitinophagales</taxon>
        <taxon>Chitinophagaceae</taxon>
        <taxon>Chitinophaga</taxon>
    </lineage>
</organism>
<gene>
    <name evidence="2" type="ORF">OL497_22155</name>
</gene>
<dbReference type="InterPro" id="IPR049248">
    <property type="entry name" value="DUF6881"/>
</dbReference>
<dbReference type="EMBL" id="JAPDNS010000002">
    <property type="protein sequence ID" value="MCW3486622.1"/>
    <property type="molecule type" value="Genomic_DNA"/>
</dbReference>
<proteinExistence type="predicted"/>
<sequence length="96" mass="11165">MMYIKVLWIHEEDTDPVWLYSEIDEKMYEVRKVEVYADDSFGFAGAGMEFGGTMLGEVPVPDIEEIAQDPAFIPTAIMQEEFERVWEQYTNFLNNG</sequence>
<feature type="domain" description="DUF6881" evidence="1">
    <location>
        <begin position="2"/>
        <end position="90"/>
    </location>
</feature>
<reference evidence="2 3" key="1">
    <citation type="submission" date="2022-10" db="EMBL/GenBank/DDBJ databases">
        <title>Chitinophaga nivalis PC15 sp. nov., isolated from Pyeongchang county, South Korea.</title>
        <authorList>
            <person name="Trinh H.N."/>
        </authorList>
    </citation>
    <scope>NUCLEOTIDE SEQUENCE [LARGE SCALE GENOMIC DNA]</scope>
    <source>
        <strain evidence="2 3">PC14</strain>
    </source>
</reference>
<evidence type="ECO:0000313" key="3">
    <source>
        <dbReference type="Proteomes" id="UP001207742"/>
    </source>
</evidence>
<dbReference type="Pfam" id="PF21812">
    <property type="entry name" value="DUF6881"/>
    <property type="match status" value="1"/>
</dbReference>
<evidence type="ECO:0000259" key="1">
    <source>
        <dbReference type="Pfam" id="PF21812"/>
    </source>
</evidence>
<protein>
    <recommendedName>
        <fullName evidence="1">DUF6881 domain-containing protein</fullName>
    </recommendedName>
</protein>
<evidence type="ECO:0000313" key="2">
    <source>
        <dbReference type="EMBL" id="MCW3486622.1"/>
    </source>
</evidence>
<dbReference type="Proteomes" id="UP001207742">
    <property type="component" value="Unassembled WGS sequence"/>
</dbReference>